<protein>
    <recommendedName>
        <fullName evidence="2">Mixed lineage kinase domain-containing protein</fullName>
    </recommendedName>
</protein>
<keyword evidence="4" id="KW-1185">Reference proteome</keyword>
<proteinExistence type="predicted"/>
<dbReference type="InterPro" id="IPR059179">
    <property type="entry name" value="MLKL-like_MCAfunc"/>
</dbReference>
<evidence type="ECO:0000313" key="4">
    <source>
        <dbReference type="Proteomes" id="UP000076722"/>
    </source>
</evidence>
<sequence length="665" mass="75458">MPLSADVNTNLLRTLKIVQSIGEAVPHGGILKAVAGVGITILETAERARLNKDECADIARRAAEHISVLKRLDEDEELSDDLRERLQRYHRVLEEVSRAVERIGSRSKKTSILRVTSVSEETKECLDKLNEAYQTYIFEFSIAADNKLTTLVNGMQSLSLRMDLQSSSRQGETDEIPLRQIEFDEEISRVEKKTYILRIEHGKMTDLMGRRKAVILRRFEVKPEVEDRDRNLEEFKKELRLRGDLLNRHVARMLGIASSDTGRTMMIVIEAGTISAYEYLQNLPGFEYLCLRGLQDIDFSGNTEGLGAEGVEQYRDVLLSAKDKRLCMGGLGRMDSRWEDSGWRMDEAAWREQLRDGNDTTGGGSGSFKFYADEFERMRETVTRWNEEKTEENARHLFSWLTLWSGPNDFERETENLPTVGEIGWIDGKEWHPIPLVHHFPLADPQEYKMAASRLCDGEWETIVGTHIGGYTRWSIDVSLTEKVYLRTIVCSLRPNEIFDFFYGSALSLACNFGVDVGSLCLVSRTGFDVDVSLTISNEPSSTVYYFAHPPYSKGYMPDPPGFWSRCPYPLCSDCRLHADAAQVGFNVEPFVEYERITKPILSVLQDLESHGFLSIPDITYASNLPFASITEVSEHATGPTISKRPKKRFGDALLSAFSKKRKTS</sequence>
<accession>A0A164MUD4</accession>
<dbReference type="InterPro" id="IPR054000">
    <property type="entry name" value="MLKL_N"/>
</dbReference>
<gene>
    <name evidence="3" type="ORF">SISNIDRAFT_471274</name>
</gene>
<dbReference type="CDD" id="cd21037">
    <property type="entry name" value="MLKL_NTD"/>
    <property type="match status" value="1"/>
</dbReference>
<evidence type="ECO:0000256" key="1">
    <source>
        <dbReference type="SAM" id="Coils"/>
    </source>
</evidence>
<feature type="coiled-coil region" evidence="1">
    <location>
        <begin position="72"/>
        <end position="99"/>
    </location>
</feature>
<dbReference type="GO" id="GO:0007166">
    <property type="term" value="P:cell surface receptor signaling pathway"/>
    <property type="evidence" value="ECO:0007669"/>
    <property type="project" value="InterPro"/>
</dbReference>
<name>A0A164MUD4_9AGAM</name>
<reference evidence="3 4" key="1">
    <citation type="journal article" date="2016" name="Mol. Biol. Evol.">
        <title>Comparative Genomics of Early-Diverging Mushroom-Forming Fungi Provides Insights into the Origins of Lignocellulose Decay Capabilities.</title>
        <authorList>
            <person name="Nagy L.G."/>
            <person name="Riley R."/>
            <person name="Tritt A."/>
            <person name="Adam C."/>
            <person name="Daum C."/>
            <person name="Floudas D."/>
            <person name="Sun H."/>
            <person name="Yadav J.S."/>
            <person name="Pangilinan J."/>
            <person name="Larsson K.H."/>
            <person name="Matsuura K."/>
            <person name="Barry K."/>
            <person name="Labutti K."/>
            <person name="Kuo R."/>
            <person name="Ohm R.A."/>
            <person name="Bhattacharya S.S."/>
            <person name="Shirouzu T."/>
            <person name="Yoshinaga Y."/>
            <person name="Martin F.M."/>
            <person name="Grigoriev I.V."/>
            <person name="Hibbett D.S."/>
        </authorList>
    </citation>
    <scope>NUCLEOTIDE SEQUENCE [LARGE SCALE GENOMIC DNA]</scope>
    <source>
        <strain evidence="3 4">HHB9708</strain>
    </source>
</reference>
<feature type="domain" description="Mixed lineage kinase" evidence="2">
    <location>
        <begin position="32"/>
        <end position="137"/>
    </location>
</feature>
<keyword evidence="1" id="KW-0175">Coiled coil</keyword>
<dbReference type="Pfam" id="PF22215">
    <property type="entry name" value="MLKL_N"/>
    <property type="match status" value="1"/>
</dbReference>
<evidence type="ECO:0000313" key="3">
    <source>
        <dbReference type="EMBL" id="KZS87044.1"/>
    </source>
</evidence>
<dbReference type="Proteomes" id="UP000076722">
    <property type="component" value="Unassembled WGS sequence"/>
</dbReference>
<dbReference type="Gene3D" id="1.20.930.20">
    <property type="entry name" value="Adaptor protein Cbl, N-terminal domain"/>
    <property type="match status" value="1"/>
</dbReference>
<dbReference type="InterPro" id="IPR036537">
    <property type="entry name" value="Adaptor_Cbl_N_dom_sf"/>
</dbReference>
<dbReference type="AlphaFoldDB" id="A0A164MUD4"/>
<evidence type="ECO:0000259" key="2">
    <source>
        <dbReference type="Pfam" id="PF22215"/>
    </source>
</evidence>
<dbReference type="EMBL" id="KV419458">
    <property type="protein sequence ID" value="KZS87044.1"/>
    <property type="molecule type" value="Genomic_DNA"/>
</dbReference>
<organism evidence="3 4">
    <name type="scientific">Sistotremastrum niveocremeum HHB9708</name>
    <dbReference type="NCBI Taxonomy" id="1314777"/>
    <lineage>
        <taxon>Eukaryota</taxon>
        <taxon>Fungi</taxon>
        <taxon>Dikarya</taxon>
        <taxon>Basidiomycota</taxon>
        <taxon>Agaricomycotina</taxon>
        <taxon>Agaricomycetes</taxon>
        <taxon>Sistotremastrales</taxon>
        <taxon>Sistotremastraceae</taxon>
        <taxon>Sertulicium</taxon>
        <taxon>Sertulicium niveocremeum</taxon>
    </lineage>
</organism>